<dbReference type="InterPro" id="IPR015942">
    <property type="entry name" value="Asp/Glu/hydantoin_racemase"/>
</dbReference>
<evidence type="ECO:0000313" key="1">
    <source>
        <dbReference type="EMBL" id="MDA6070845.1"/>
    </source>
</evidence>
<comment type="caution">
    <text evidence="1">The sequence shown here is derived from an EMBL/GenBank/DDBJ whole genome shotgun (WGS) entry which is preliminary data.</text>
</comment>
<proteinExistence type="predicted"/>
<reference evidence="1 2" key="1">
    <citation type="journal article" date="2023" name="Chemosphere">
        <title>Whole genome analysis of Flavobacterium aziz-sancarii sp. nov., isolated from Ardley Island (Antarctica), revealed a rich resistome and bioremediation potential.</title>
        <authorList>
            <person name="Otur C."/>
            <person name="Okay S."/>
            <person name="Kurt-Kizildogan A."/>
        </authorList>
    </citation>
    <scope>NUCLEOTIDE SEQUENCE [LARGE SCALE GENOMIC DNA]</scope>
    <source>
        <strain evidence="1 2">AC</strain>
    </source>
</reference>
<dbReference type="EMBL" id="JAMZNK010000024">
    <property type="protein sequence ID" value="MDA6070845.1"/>
    <property type="molecule type" value="Genomic_DNA"/>
</dbReference>
<gene>
    <name evidence="1" type="ORF">NJT12_14600</name>
</gene>
<organism evidence="1 2">
    <name type="scientific">Flavobacterium azizsancarii</name>
    <dbReference type="NCBI Taxonomy" id="2961580"/>
    <lineage>
        <taxon>Bacteria</taxon>
        <taxon>Pseudomonadati</taxon>
        <taxon>Bacteroidota</taxon>
        <taxon>Flavobacteriia</taxon>
        <taxon>Flavobacteriales</taxon>
        <taxon>Flavobacteriaceae</taxon>
        <taxon>Flavobacterium</taxon>
    </lineage>
</organism>
<evidence type="ECO:0000313" key="2">
    <source>
        <dbReference type="Proteomes" id="UP001212170"/>
    </source>
</evidence>
<dbReference type="Proteomes" id="UP001212170">
    <property type="component" value="Unassembled WGS sequence"/>
</dbReference>
<name>A0ABT4WE36_9FLAO</name>
<protein>
    <submittedName>
        <fullName evidence="1">Aspartate/glutamate racemase family protein</fullName>
    </submittedName>
</protein>
<dbReference type="SUPFAM" id="SSF53681">
    <property type="entry name" value="Aspartate/glutamate racemase"/>
    <property type="match status" value="2"/>
</dbReference>
<dbReference type="InterPro" id="IPR001920">
    <property type="entry name" value="Asp/Glu_race"/>
</dbReference>
<sequence>MKIQSLGILGLGSRSTLFYIKELNRLYHKKRAGYSTCPFTLLNTNFDVLNNLLPKPSNKLKVLLSNYLTELSHLQVDAVLVPNITLHETIDKLSIMPKIIHPVHLTIAKLKDKGFSEIILFGSLHTMESDYLKWAFNNQNIAVSLPAVAERVVIEDVRKHIYWETESKELMQEYADIIKKYSSNNALVLACTELSVAWTTIDSNIFDMSRIQIEAAVENID</sequence>
<accession>A0ABT4WE36</accession>
<dbReference type="Pfam" id="PF01177">
    <property type="entry name" value="Asp_Glu_race"/>
    <property type="match status" value="1"/>
</dbReference>
<dbReference type="RefSeq" id="WP_271336657.1">
    <property type="nucleotide sequence ID" value="NZ_JAMZNK010000024.1"/>
</dbReference>
<dbReference type="Gene3D" id="3.40.50.1860">
    <property type="match status" value="2"/>
</dbReference>
<keyword evidence="2" id="KW-1185">Reference proteome</keyword>